<sequence length="165" mass="18359">MKKNDLTLLQNIIKQTKLALNNEVHIGVPKDVGEYKNGQKIVEVGIRHEYGLGVPRRSFLRMPFIVKQAEINKQINISWEKIISGKSTAIKELGELGVLGQNISKEAFATGGFGKWEKLSPITINGGWIRHKNGKSFKINGKGSNEILIDKAKLVQSVTNWVVAK</sequence>
<reference evidence="1 2" key="1">
    <citation type="submission" date="2017-02" db="EMBL/GenBank/DDBJ databases">
        <title>Arcobacter lacus sp. nov., a new species isolated from reclaimed water.</title>
        <authorList>
            <person name="Figueras M.J."/>
            <person name="Perez-Cataluna A."/>
            <person name="Salas-Masso N."/>
        </authorList>
    </citation>
    <scope>NUCLEOTIDE SEQUENCE [LARGE SCALE GENOMIC DNA]</scope>
    <source>
        <strain evidence="1 2">RW43-9</strain>
    </source>
</reference>
<dbReference type="RefSeq" id="WP_108527583.1">
    <property type="nucleotide sequence ID" value="NZ_MUXF01000008.1"/>
</dbReference>
<gene>
    <name evidence="1" type="ORF">B0175_05135</name>
</gene>
<name>A0ABX5JK35_9BACT</name>
<protein>
    <submittedName>
        <fullName evidence="1">Uncharacterized protein</fullName>
    </submittedName>
</protein>
<dbReference type="EMBL" id="MUXF01000008">
    <property type="protein sequence ID" value="PUE66751.1"/>
    <property type="molecule type" value="Genomic_DNA"/>
</dbReference>
<keyword evidence="2" id="KW-1185">Reference proteome</keyword>
<dbReference type="Proteomes" id="UP000251311">
    <property type="component" value="Unassembled WGS sequence"/>
</dbReference>
<organism evidence="1 2">
    <name type="scientific">Arcobacter lacus</name>
    <dbReference type="NCBI Taxonomy" id="1912876"/>
    <lineage>
        <taxon>Bacteria</taxon>
        <taxon>Pseudomonadati</taxon>
        <taxon>Campylobacterota</taxon>
        <taxon>Epsilonproteobacteria</taxon>
        <taxon>Campylobacterales</taxon>
        <taxon>Arcobacteraceae</taxon>
        <taxon>Arcobacter</taxon>
    </lineage>
</organism>
<accession>A0ABX5JK35</accession>
<evidence type="ECO:0000313" key="1">
    <source>
        <dbReference type="EMBL" id="PUE66751.1"/>
    </source>
</evidence>
<proteinExistence type="predicted"/>
<comment type="caution">
    <text evidence="1">The sequence shown here is derived from an EMBL/GenBank/DDBJ whole genome shotgun (WGS) entry which is preliminary data.</text>
</comment>
<evidence type="ECO:0000313" key="2">
    <source>
        <dbReference type="Proteomes" id="UP000251311"/>
    </source>
</evidence>